<evidence type="ECO:0000313" key="2">
    <source>
        <dbReference type="Proteomes" id="UP000887569"/>
    </source>
</evidence>
<dbReference type="Proteomes" id="UP000887569">
    <property type="component" value="Unplaced"/>
</dbReference>
<accession>A0A915BWE7</accession>
<evidence type="ECO:0000256" key="1">
    <source>
        <dbReference type="SAM" id="SignalP"/>
    </source>
</evidence>
<keyword evidence="2" id="KW-1185">Reference proteome</keyword>
<protein>
    <submittedName>
        <fullName evidence="3">Uncharacterized protein</fullName>
    </submittedName>
</protein>
<feature type="chain" id="PRO_5037495241" evidence="1">
    <location>
        <begin position="17"/>
        <end position="177"/>
    </location>
</feature>
<evidence type="ECO:0000313" key="3">
    <source>
        <dbReference type="WBParaSite" id="PgR063X_g050_t01"/>
    </source>
</evidence>
<dbReference type="GO" id="GO:0042048">
    <property type="term" value="P:olfactory behavior"/>
    <property type="evidence" value="ECO:0007669"/>
    <property type="project" value="TreeGrafter"/>
</dbReference>
<organism evidence="2 3">
    <name type="scientific">Parascaris univalens</name>
    <name type="common">Nematode worm</name>
    <dbReference type="NCBI Taxonomy" id="6257"/>
    <lineage>
        <taxon>Eukaryota</taxon>
        <taxon>Metazoa</taxon>
        <taxon>Ecdysozoa</taxon>
        <taxon>Nematoda</taxon>
        <taxon>Chromadorea</taxon>
        <taxon>Rhabditida</taxon>
        <taxon>Spirurina</taxon>
        <taxon>Ascaridomorpha</taxon>
        <taxon>Ascaridoidea</taxon>
        <taxon>Ascarididae</taxon>
        <taxon>Parascaris</taxon>
    </lineage>
</organism>
<proteinExistence type="predicted"/>
<dbReference type="Pfam" id="PF06579">
    <property type="entry name" value="Ly-6_related"/>
    <property type="match status" value="1"/>
</dbReference>
<feature type="signal peptide" evidence="1">
    <location>
        <begin position="1"/>
        <end position="16"/>
    </location>
</feature>
<dbReference type="GO" id="GO:0043025">
    <property type="term" value="C:neuronal cell body"/>
    <property type="evidence" value="ECO:0007669"/>
    <property type="project" value="TreeGrafter"/>
</dbReference>
<keyword evidence="1" id="KW-0732">Signal</keyword>
<sequence>MQWLVLVAMLADVVSCLKCFSCASADYEPLFEKFAALRHSLSSPRFGDLCDSVEQLHAVAPVETCPSTCISLLEPQYFGGIQSYSTPYTYIRGCASTVFASIKERPREIDFLHSEAICLPLRLSQIWPSIQTDEHVQVCSCTVDGCNTKVSAVNSSRPTDISVMLFVALTAFWVVHL</sequence>
<reference evidence="3" key="1">
    <citation type="submission" date="2022-11" db="UniProtKB">
        <authorList>
            <consortium name="WormBaseParasite"/>
        </authorList>
    </citation>
    <scope>IDENTIFICATION</scope>
</reference>
<dbReference type="WBParaSite" id="PgR063X_g050_t01">
    <property type="protein sequence ID" value="PgR063X_g050_t01"/>
    <property type="gene ID" value="PgR063X_g050"/>
</dbReference>
<name>A0A915BWE7_PARUN</name>
<dbReference type="GO" id="GO:0030424">
    <property type="term" value="C:axon"/>
    <property type="evidence" value="ECO:0007669"/>
    <property type="project" value="TreeGrafter"/>
</dbReference>
<dbReference type="GO" id="GO:1990834">
    <property type="term" value="P:response to odorant"/>
    <property type="evidence" value="ECO:0007669"/>
    <property type="project" value="TreeGrafter"/>
</dbReference>
<dbReference type="AlphaFoldDB" id="A0A915BWE7"/>
<dbReference type="PANTHER" id="PTHR34722">
    <property type="entry name" value="HOMOLOG OF ODR-2 (TWO)-RELATED"/>
    <property type="match status" value="1"/>
</dbReference>
<dbReference type="PANTHER" id="PTHR34722:SF9">
    <property type="entry name" value="HOMOLOG OF ODR-2 (TWO)"/>
    <property type="match status" value="1"/>
</dbReference>
<dbReference type="InterPro" id="IPR010558">
    <property type="entry name" value="Ly-6-related"/>
</dbReference>